<organism evidence="2 3">
    <name type="scientific">Trichostrongylus colubriformis</name>
    <name type="common">Black scour worm</name>
    <dbReference type="NCBI Taxonomy" id="6319"/>
    <lineage>
        <taxon>Eukaryota</taxon>
        <taxon>Metazoa</taxon>
        <taxon>Ecdysozoa</taxon>
        <taxon>Nematoda</taxon>
        <taxon>Chromadorea</taxon>
        <taxon>Rhabditida</taxon>
        <taxon>Rhabditina</taxon>
        <taxon>Rhabditomorpha</taxon>
        <taxon>Strongyloidea</taxon>
        <taxon>Trichostrongylidae</taxon>
        <taxon>Trichostrongylus</taxon>
    </lineage>
</organism>
<protein>
    <submittedName>
        <fullName evidence="2">Uncharacterized protein</fullName>
    </submittedName>
</protein>
<gene>
    <name evidence="2" type="ORF">GCK32_020014</name>
</gene>
<feature type="compositionally biased region" description="Polar residues" evidence="1">
    <location>
        <begin position="30"/>
        <end position="43"/>
    </location>
</feature>
<reference evidence="2 3" key="1">
    <citation type="submission" date="2019-10" db="EMBL/GenBank/DDBJ databases">
        <title>Assembly and Annotation for the nematode Trichostrongylus colubriformis.</title>
        <authorList>
            <person name="Martin J."/>
        </authorList>
    </citation>
    <scope>NUCLEOTIDE SEQUENCE [LARGE SCALE GENOMIC DNA]</scope>
    <source>
        <strain evidence="2">G859</strain>
        <tissue evidence="2">Whole worm</tissue>
    </source>
</reference>
<name>A0AAN8FUF2_TRICO</name>
<sequence length="128" mass="14233">VTIFERIHQKFTTKHITKLRRDITVMESMSQVSPTTKLGQQSGNGMGKKTSLVTWPTPISARIAVWTPPVVEVITHTQLTSPKKQPAPIDIMTVCLCILLTYSQGKKNARKSPTLPCATSLRSRISFN</sequence>
<dbReference type="AlphaFoldDB" id="A0AAN8FUF2"/>
<evidence type="ECO:0000313" key="3">
    <source>
        <dbReference type="Proteomes" id="UP001331761"/>
    </source>
</evidence>
<feature type="region of interest" description="Disordered" evidence="1">
    <location>
        <begin position="30"/>
        <end position="49"/>
    </location>
</feature>
<evidence type="ECO:0000256" key="1">
    <source>
        <dbReference type="SAM" id="MobiDB-lite"/>
    </source>
</evidence>
<feature type="non-terminal residue" evidence="2">
    <location>
        <position position="1"/>
    </location>
</feature>
<comment type="caution">
    <text evidence="2">The sequence shown here is derived from an EMBL/GenBank/DDBJ whole genome shotgun (WGS) entry which is preliminary data.</text>
</comment>
<proteinExistence type="predicted"/>
<accession>A0AAN8FUF2</accession>
<dbReference type="Proteomes" id="UP001331761">
    <property type="component" value="Unassembled WGS sequence"/>
</dbReference>
<keyword evidence="3" id="KW-1185">Reference proteome</keyword>
<dbReference type="EMBL" id="WIXE01005929">
    <property type="protein sequence ID" value="KAK5981755.1"/>
    <property type="molecule type" value="Genomic_DNA"/>
</dbReference>
<evidence type="ECO:0000313" key="2">
    <source>
        <dbReference type="EMBL" id="KAK5981755.1"/>
    </source>
</evidence>